<evidence type="ECO:0000313" key="1">
    <source>
        <dbReference type="EMBL" id="KAK3580584.1"/>
    </source>
</evidence>
<comment type="caution">
    <text evidence="1">The sequence shown here is derived from an EMBL/GenBank/DDBJ whole genome shotgun (WGS) entry which is preliminary data.</text>
</comment>
<dbReference type="AlphaFoldDB" id="A0AAE0RVX3"/>
<reference evidence="1" key="1">
    <citation type="journal article" date="2021" name="Genome Biol. Evol.">
        <title>A High-Quality Reference Genome for a Parasitic Bivalve with Doubly Uniparental Inheritance (Bivalvia: Unionida).</title>
        <authorList>
            <person name="Smith C.H."/>
        </authorList>
    </citation>
    <scope>NUCLEOTIDE SEQUENCE</scope>
    <source>
        <strain evidence="1">CHS0354</strain>
    </source>
</reference>
<organism evidence="1 2">
    <name type="scientific">Potamilus streckersoni</name>
    <dbReference type="NCBI Taxonomy" id="2493646"/>
    <lineage>
        <taxon>Eukaryota</taxon>
        <taxon>Metazoa</taxon>
        <taxon>Spiralia</taxon>
        <taxon>Lophotrochozoa</taxon>
        <taxon>Mollusca</taxon>
        <taxon>Bivalvia</taxon>
        <taxon>Autobranchia</taxon>
        <taxon>Heteroconchia</taxon>
        <taxon>Palaeoheterodonta</taxon>
        <taxon>Unionida</taxon>
        <taxon>Unionoidea</taxon>
        <taxon>Unionidae</taxon>
        <taxon>Ambleminae</taxon>
        <taxon>Lampsilini</taxon>
        <taxon>Potamilus</taxon>
    </lineage>
</organism>
<keyword evidence="2" id="KW-1185">Reference proteome</keyword>
<gene>
    <name evidence="1" type="ORF">CHS0354_002682</name>
</gene>
<protein>
    <submittedName>
        <fullName evidence="1">Uncharacterized protein</fullName>
    </submittedName>
</protein>
<dbReference type="Proteomes" id="UP001195483">
    <property type="component" value="Unassembled WGS sequence"/>
</dbReference>
<name>A0AAE0RVX3_9BIVA</name>
<reference evidence="1" key="3">
    <citation type="submission" date="2023-05" db="EMBL/GenBank/DDBJ databases">
        <authorList>
            <person name="Smith C.H."/>
        </authorList>
    </citation>
    <scope>NUCLEOTIDE SEQUENCE</scope>
    <source>
        <strain evidence="1">CHS0354</strain>
        <tissue evidence="1">Mantle</tissue>
    </source>
</reference>
<dbReference type="EMBL" id="JAEAOA010000217">
    <property type="protein sequence ID" value="KAK3580584.1"/>
    <property type="molecule type" value="Genomic_DNA"/>
</dbReference>
<reference evidence="1" key="2">
    <citation type="journal article" date="2021" name="Genome Biol. Evol.">
        <title>Developing a high-quality reference genome for a parasitic bivalve with doubly uniparental inheritance (Bivalvia: Unionida).</title>
        <authorList>
            <person name="Smith C.H."/>
        </authorList>
    </citation>
    <scope>NUCLEOTIDE SEQUENCE</scope>
    <source>
        <strain evidence="1">CHS0354</strain>
        <tissue evidence="1">Mantle</tissue>
    </source>
</reference>
<proteinExistence type="predicted"/>
<accession>A0AAE0RVX3</accession>
<sequence length="75" mass="8650">MLHMFVADHATAMWASRLYVLDGDHATDMWASRLYVLDGDHATAMWASRLYFKLEFLTTQIFEAGISSTFYIVKI</sequence>
<evidence type="ECO:0000313" key="2">
    <source>
        <dbReference type="Proteomes" id="UP001195483"/>
    </source>
</evidence>